<keyword evidence="5" id="KW-0598">Phosphotransferase system</keyword>
<name>A0ABS3GC38_9STRE</name>
<feature type="transmembrane region" description="Helical" evidence="9">
    <location>
        <begin position="393"/>
        <end position="413"/>
    </location>
</feature>
<dbReference type="InterPro" id="IPR001360">
    <property type="entry name" value="Glyco_hydro_1"/>
</dbReference>
<keyword evidence="6 9" id="KW-0812">Transmembrane</keyword>
<keyword evidence="7 9" id="KW-1133">Transmembrane helix</keyword>
<feature type="transmembrane region" description="Helical" evidence="9">
    <location>
        <begin position="425"/>
        <end position="442"/>
    </location>
</feature>
<dbReference type="EMBL" id="JAFINR010000003">
    <property type="protein sequence ID" value="MBO0364224.1"/>
    <property type="molecule type" value="Genomic_DNA"/>
</dbReference>
<dbReference type="PANTHER" id="PTHR33989:SF8">
    <property type="entry name" value="PERMEASE IIC COMPONENT"/>
    <property type="match status" value="1"/>
</dbReference>
<dbReference type="Proteomes" id="UP000664801">
    <property type="component" value="Unassembled WGS sequence"/>
</dbReference>
<dbReference type="PROSITE" id="PS51105">
    <property type="entry name" value="PTS_EIIC_TYPE_3"/>
    <property type="match status" value="1"/>
</dbReference>
<evidence type="ECO:0000259" key="10">
    <source>
        <dbReference type="PROSITE" id="PS51105"/>
    </source>
</evidence>
<protein>
    <submittedName>
        <fullName evidence="11">Family 1 glycosylhydrolase</fullName>
    </submittedName>
</protein>
<keyword evidence="3" id="KW-1003">Cell membrane</keyword>
<evidence type="ECO:0000256" key="8">
    <source>
        <dbReference type="ARBA" id="ARBA00023136"/>
    </source>
</evidence>
<dbReference type="Gene3D" id="3.20.20.80">
    <property type="entry name" value="Glycosidases"/>
    <property type="match status" value="1"/>
</dbReference>
<dbReference type="Pfam" id="PF00232">
    <property type="entry name" value="Glyco_hydro_1"/>
    <property type="match status" value="1"/>
</dbReference>
<keyword evidence="2" id="KW-0813">Transport</keyword>
<dbReference type="PROSITE" id="PS00653">
    <property type="entry name" value="GLYCOSYL_HYDROL_F1_2"/>
    <property type="match status" value="1"/>
</dbReference>
<keyword evidence="4" id="KW-0762">Sugar transport</keyword>
<feature type="transmembrane region" description="Helical" evidence="9">
    <location>
        <begin position="502"/>
        <end position="524"/>
    </location>
</feature>
<dbReference type="PANTHER" id="PTHR33989">
    <property type="match status" value="1"/>
</dbReference>
<dbReference type="InterPro" id="IPR033132">
    <property type="entry name" value="GH_1_N_CS"/>
</dbReference>
<accession>A0ABS3GC38</accession>
<dbReference type="InterPro" id="IPR004501">
    <property type="entry name" value="PTS_EIIC_3"/>
</dbReference>
<comment type="caution">
    <text evidence="11">The sequence shown here is derived from an EMBL/GenBank/DDBJ whole genome shotgun (WGS) entry which is preliminary data.</text>
</comment>
<organism evidence="11 12">
    <name type="scientific">Streptococcus vaginalis</name>
    <dbReference type="NCBI Taxonomy" id="2748301"/>
    <lineage>
        <taxon>Bacteria</taxon>
        <taxon>Bacillati</taxon>
        <taxon>Bacillota</taxon>
        <taxon>Bacilli</taxon>
        <taxon>Lactobacillales</taxon>
        <taxon>Streptococcaceae</taxon>
        <taxon>Streptococcus</taxon>
    </lineage>
</organism>
<feature type="domain" description="PTS EIIC type-3" evidence="10">
    <location>
        <begin position="331"/>
        <end position="669"/>
    </location>
</feature>
<reference evidence="12" key="2">
    <citation type="submission" date="2023-07" db="EMBL/GenBank/DDBJ databases">
        <title>Streptococcus vaginalis sp. nov., a novel bacterial species isolated from vaginal swabs of a pregnant woman with diabetes.</title>
        <authorList>
            <person name="Chen Y.-S."/>
        </authorList>
    </citation>
    <scope>NUCLEOTIDE SEQUENCE [LARGE SCALE GENOMIC DNA]</scope>
    <source>
        <strain evidence="12">P1L01</strain>
    </source>
</reference>
<keyword evidence="8 9" id="KW-0472">Membrane</keyword>
<evidence type="ECO:0000256" key="2">
    <source>
        <dbReference type="ARBA" id="ARBA00022448"/>
    </source>
</evidence>
<dbReference type="InterPro" id="IPR017853">
    <property type="entry name" value="GH"/>
</dbReference>
<sequence length="669" mass="74406">MFQLPEDFIFGGATAAYQVEGATKEGGKGPVAWDEFLEKQGRFLADPASDFYHQYSKDIELCEEFGVNGLRLSIAWSRIFPNGRGEVNQEGVDFYHRVFAECAKHHVLPFVTLHHFDTPKILFDQGDFLNRDTIEAFVEYAEFCFQEFPEVHHWSTFNEIYPVATNQYLLGVFPPGIQYDLSKVIQCLHNMMYAHARVVNLFKEKGYLGEIGVVHSLETKYPATDSEEDKYAAFLDDALSIRFLLDATYLGYYSNETMEALNKICAANNASYEFLESDFEEMKKASHRNDYLGINHYQCHFVKAYQGESTIHHNGTGDKGTNSMNGIIKQIEKGKPFFEKISRNIYLGAIRDGFLAAMPAILFSSIFILLAAIPEIFGFKLPNDVSTWLWKVYGYSMGVVAILVSATTARCLSESMNRNMPTNKTINSVSVMLASIVSFLLLSVDQIENGLANGYMGTKGILAAFVAAFITVNVYKFCVLKDITIKMPKEVPGTISQTFRDVFPFSFAVFAAVLIDTIVRYFFGHSFAEAVITLLQPLFTAADGYLGISIIWGAMALFWFVGVHGPSIVEPAIVAIIYANVETNLQLVKAGHHASNVLTVGLGNFVGTMGGTGATLVVPFLFMLFAKSKQLKAVGKASFVPVCFAVNEPLLFATPIILNPCTTRKSIFI</sequence>
<evidence type="ECO:0000256" key="1">
    <source>
        <dbReference type="ARBA" id="ARBA00004651"/>
    </source>
</evidence>
<evidence type="ECO:0000313" key="11">
    <source>
        <dbReference type="EMBL" id="MBO0364224.1"/>
    </source>
</evidence>
<proteinExistence type="predicted"/>
<evidence type="ECO:0000256" key="5">
    <source>
        <dbReference type="ARBA" id="ARBA00022683"/>
    </source>
</evidence>
<feature type="transmembrane region" description="Helical" evidence="9">
    <location>
        <begin position="353"/>
        <end position="373"/>
    </location>
</feature>
<evidence type="ECO:0000256" key="4">
    <source>
        <dbReference type="ARBA" id="ARBA00022597"/>
    </source>
</evidence>
<feature type="transmembrane region" description="Helical" evidence="9">
    <location>
        <begin position="462"/>
        <end position="481"/>
    </location>
</feature>
<evidence type="ECO:0000313" key="12">
    <source>
        <dbReference type="Proteomes" id="UP000664801"/>
    </source>
</evidence>
<comment type="subcellular location">
    <subcellularLocation>
        <location evidence="1">Cell membrane</location>
        <topology evidence="1">Multi-pass membrane protein</topology>
    </subcellularLocation>
</comment>
<feature type="transmembrane region" description="Helical" evidence="9">
    <location>
        <begin position="605"/>
        <end position="626"/>
    </location>
</feature>
<evidence type="ECO:0000256" key="6">
    <source>
        <dbReference type="ARBA" id="ARBA00022692"/>
    </source>
</evidence>
<dbReference type="Pfam" id="PF02378">
    <property type="entry name" value="PTS_EIIC"/>
    <property type="match status" value="1"/>
</dbReference>
<gene>
    <name evidence="11" type="ORF">JR342_03685</name>
</gene>
<dbReference type="InterPro" id="IPR051088">
    <property type="entry name" value="PTS_Sugar-EIIC/EIIB"/>
</dbReference>
<evidence type="ECO:0000256" key="7">
    <source>
        <dbReference type="ARBA" id="ARBA00022989"/>
    </source>
</evidence>
<reference evidence="11 12" key="1">
    <citation type="submission" date="2021-02" db="EMBL/GenBank/DDBJ databases">
        <authorList>
            <person name="Lee Y.-S."/>
        </authorList>
    </citation>
    <scope>NUCLEOTIDE SEQUENCE [LARGE SCALE GENOMIC DNA]</scope>
    <source>
        <strain evidence="11 12">P1L01</strain>
    </source>
</reference>
<dbReference type="InterPro" id="IPR003352">
    <property type="entry name" value="PTS_EIIC"/>
</dbReference>
<evidence type="ECO:0000256" key="9">
    <source>
        <dbReference type="SAM" id="Phobius"/>
    </source>
</evidence>
<evidence type="ECO:0000256" key="3">
    <source>
        <dbReference type="ARBA" id="ARBA00022475"/>
    </source>
</evidence>
<dbReference type="SUPFAM" id="SSF51445">
    <property type="entry name" value="(Trans)glycosidases"/>
    <property type="match status" value="1"/>
</dbReference>
<keyword evidence="12" id="KW-1185">Reference proteome</keyword>
<feature type="transmembrane region" description="Helical" evidence="9">
    <location>
        <begin position="568"/>
        <end position="585"/>
    </location>
</feature>